<gene>
    <name evidence="10" type="ORF">SVIO_095770</name>
</gene>
<feature type="domain" description="Acyl-CoA dehydrogenase/oxidase C-terminal" evidence="7">
    <location>
        <begin position="239"/>
        <end position="399"/>
    </location>
</feature>
<evidence type="ECO:0000256" key="3">
    <source>
        <dbReference type="ARBA" id="ARBA00022630"/>
    </source>
</evidence>
<feature type="domain" description="Acyl-CoA dehydrogenase/oxidase N-terminal" evidence="9">
    <location>
        <begin position="48"/>
        <end position="127"/>
    </location>
</feature>
<dbReference type="Pfam" id="PF02771">
    <property type="entry name" value="Acyl-CoA_dh_N"/>
    <property type="match status" value="1"/>
</dbReference>
<dbReference type="AlphaFoldDB" id="A0A4D4LF25"/>
<evidence type="ECO:0000259" key="8">
    <source>
        <dbReference type="Pfam" id="PF02770"/>
    </source>
</evidence>
<dbReference type="InterPro" id="IPR006091">
    <property type="entry name" value="Acyl-CoA_Oxase/DH_mid-dom"/>
</dbReference>
<dbReference type="PANTHER" id="PTHR43292:SF4">
    <property type="entry name" value="ACYL-COA DEHYDROGENASE FADE34"/>
    <property type="match status" value="1"/>
</dbReference>
<dbReference type="InterPro" id="IPR013786">
    <property type="entry name" value="AcylCoA_DH/ox_N"/>
</dbReference>
<dbReference type="Proteomes" id="UP000301309">
    <property type="component" value="Unassembled WGS sequence"/>
</dbReference>
<evidence type="ECO:0000259" key="7">
    <source>
        <dbReference type="Pfam" id="PF00441"/>
    </source>
</evidence>
<dbReference type="InterPro" id="IPR052161">
    <property type="entry name" value="Mycobact_Acyl-CoA_DH"/>
</dbReference>
<feature type="domain" description="Acyl-CoA oxidase/dehydrogenase middle" evidence="8">
    <location>
        <begin position="133"/>
        <end position="226"/>
    </location>
</feature>
<comment type="cofactor">
    <cofactor evidence="1 6">
        <name>FAD</name>
        <dbReference type="ChEBI" id="CHEBI:57692"/>
    </cofactor>
</comment>
<dbReference type="GO" id="GO:0050660">
    <property type="term" value="F:flavin adenine dinucleotide binding"/>
    <property type="evidence" value="ECO:0007669"/>
    <property type="project" value="InterPro"/>
</dbReference>
<keyword evidence="4 6" id="KW-0274">FAD</keyword>
<dbReference type="InterPro" id="IPR037069">
    <property type="entry name" value="AcylCoA_DH/ox_N_sf"/>
</dbReference>
<dbReference type="Pfam" id="PF00441">
    <property type="entry name" value="Acyl-CoA_dh_1"/>
    <property type="match status" value="1"/>
</dbReference>
<dbReference type="SUPFAM" id="SSF47203">
    <property type="entry name" value="Acyl-CoA dehydrogenase C-terminal domain-like"/>
    <property type="match status" value="1"/>
</dbReference>
<dbReference type="Gene3D" id="1.20.140.10">
    <property type="entry name" value="Butyryl-CoA Dehydrogenase, subunit A, domain 3"/>
    <property type="match status" value="1"/>
</dbReference>
<evidence type="ECO:0000256" key="2">
    <source>
        <dbReference type="ARBA" id="ARBA00009347"/>
    </source>
</evidence>
<dbReference type="Gene3D" id="2.40.110.10">
    <property type="entry name" value="Butyryl-CoA Dehydrogenase, subunit A, domain 2"/>
    <property type="match status" value="1"/>
</dbReference>
<accession>A0A4D4LF25</accession>
<dbReference type="OrthoDB" id="5179760at2"/>
<comment type="similarity">
    <text evidence="2 6">Belongs to the acyl-CoA dehydrogenase family.</text>
</comment>
<dbReference type="GO" id="GO:0005886">
    <property type="term" value="C:plasma membrane"/>
    <property type="evidence" value="ECO:0007669"/>
    <property type="project" value="TreeGrafter"/>
</dbReference>
<comment type="caution">
    <text evidence="10">The sequence shown here is derived from an EMBL/GenBank/DDBJ whole genome shotgun (WGS) entry which is preliminary data.</text>
</comment>
<evidence type="ECO:0000313" key="10">
    <source>
        <dbReference type="EMBL" id="GDY58954.1"/>
    </source>
</evidence>
<keyword evidence="11" id="KW-1185">Reference proteome</keyword>
<evidence type="ECO:0000256" key="5">
    <source>
        <dbReference type="ARBA" id="ARBA00023002"/>
    </source>
</evidence>
<dbReference type="PANTHER" id="PTHR43292">
    <property type="entry name" value="ACYL-COA DEHYDROGENASE"/>
    <property type="match status" value="1"/>
</dbReference>
<dbReference type="SUPFAM" id="SSF56645">
    <property type="entry name" value="Acyl-CoA dehydrogenase NM domain-like"/>
    <property type="match status" value="1"/>
</dbReference>
<dbReference type="InterPro" id="IPR046373">
    <property type="entry name" value="Acyl-CoA_Oxase/DH_mid-dom_sf"/>
</dbReference>
<evidence type="ECO:0000313" key="11">
    <source>
        <dbReference type="Proteomes" id="UP000301309"/>
    </source>
</evidence>
<protein>
    <submittedName>
        <fullName evidence="10">Acyl-CoA dehydrogenase</fullName>
    </submittedName>
</protein>
<name>A0A4D4LF25_STRVO</name>
<evidence type="ECO:0000256" key="1">
    <source>
        <dbReference type="ARBA" id="ARBA00001974"/>
    </source>
</evidence>
<dbReference type="InterPro" id="IPR009100">
    <property type="entry name" value="AcylCoA_DH/oxidase_NM_dom_sf"/>
</dbReference>
<evidence type="ECO:0000259" key="9">
    <source>
        <dbReference type="Pfam" id="PF02771"/>
    </source>
</evidence>
<keyword evidence="3 6" id="KW-0285">Flavoprotein</keyword>
<evidence type="ECO:0000256" key="6">
    <source>
        <dbReference type="RuleBase" id="RU362125"/>
    </source>
</evidence>
<evidence type="ECO:0000256" key="4">
    <source>
        <dbReference type="ARBA" id="ARBA00022827"/>
    </source>
</evidence>
<dbReference type="GO" id="GO:0016627">
    <property type="term" value="F:oxidoreductase activity, acting on the CH-CH group of donors"/>
    <property type="evidence" value="ECO:0007669"/>
    <property type="project" value="InterPro"/>
</dbReference>
<sequence length="406" mass="44972">MTEPSAPTRFAPATDPDRLRYDLRAWLAANTPADWHEELRTATKERFRAFNIDQARKLRAAGLLATHWPAEHGGGGFSFREQLLIQEELVRADFPQPRLLEISLAHIAATLIAHGTEEQRAHLAAILDGEIWCQGFSEPDAGSDLASLRTRAERRGDVYLVNGQKVWSSYADQASWCLLLARTDPAAPKHRGLSLFMLELDSPGVELRPIRQATGTEEFCELFLTGVEIPVAHRLGEENTGWRMAQTTLAAERVFNTLELQARLAVAAEEIAAQARATPLGGGRTAADDTSFRQDLAARVAEIEVLGLLGQHLARGVERTGEVGVEGSLVKLLYSETLQKLTGLALRMRGMPALVDQRREFATSWTSGHWMIDHLKSWNWTIAAGSNEIQRTLIGERVLGLPREPQ</sequence>
<dbReference type="Pfam" id="PF02770">
    <property type="entry name" value="Acyl-CoA_dh_M"/>
    <property type="match status" value="1"/>
</dbReference>
<dbReference type="EMBL" id="BJHW01000002">
    <property type="protein sequence ID" value="GDY58954.1"/>
    <property type="molecule type" value="Genomic_DNA"/>
</dbReference>
<dbReference type="FunFam" id="2.40.110.10:FF:000011">
    <property type="entry name" value="Acyl-CoA dehydrogenase FadE34"/>
    <property type="match status" value="1"/>
</dbReference>
<keyword evidence="5 6" id="KW-0560">Oxidoreductase</keyword>
<dbReference type="InterPro" id="IPR036250">
    <property type="entry name" value="AcylCo_DH-like_C"/>
</dbReference>
<reference evidence="10 11" key="1">
    <citation type="journal article" date="2020" name="Int. J. Syst. Evol. Microbiol.">
        <title>Reclassification of Streptomyces castelarensis and Streptomyces sporoclivatus as later heterotypic synonyms of Streptomyces antimycoticus.</title>
        <authorList>
            <person name="Komaki H."/>
            <person name="Tamura T."/>
        </authorList>
    </citation>
    <scope>NUCLEOTIDE SEQUENCE [LARGE SCALE GENOMIC DNA]</scope>
    <source>
        <strain evidence="10 11">NBRC 13459</strain>
    </source>
</reference>
<dbReference type="Gene3D" id="1.10.540.10">
    <property type="entry name" value="Acyl-CoA dehydrogenase/oxidase, N-terminal domain"/>
    <property type="match status" value="1"/>
</dbReference>
<proteinExistence type="inferred from homology"/>
<dbReference type="RefSeq" id="WP_137981433.1">
    <property type="nucleotide sequence ID" value="NZ_BAAASO010000013.1"/>
</dbReference>
<dbReference type="InterPro" id="IPR009075">
    <property type="entry name" value="AcylCo_DH/oxidase_C"/>
</dbReference>
<organism evidence="10 11">
    <name type="scientific">Streptomyces violaceusniger</name>
    <dbReference type="NCBI Taxonomy" id="68280"/>
    <lineage>
        <taxon>Bacteria</taxon>
        <taxon>Bacillati</taxon>
        <taxon>Actinomycetota</taxon>
        <taxon>Actinomycetes</taxon>
        <taxon>Kitasatosporales</taxon>
        <taxon>Streptomycetaceae</taxon>
        <taxon>Streptomyces</taxon>
        <taxon>Streptomyces violaceusniger group</taxon>
    </lineage>
</organism>